<evidence type="ECO:0008006" key="4">
    <source>
        <dbReference type="Google" id="ProtNLM"/>
    </source>
</evidence>
<sequence length="179" mass="18983">MHFSLLTIPLSLLALGSQAMPATRDGHPSGPDIKRIPIIPHLDARGDRSPMPANNTDNGLYKQWNCNWVGVDQKGCAKVRKILEEALAQDQNQVQTNSCTSVNMGGATALYCVGVQEGNTNDLISVPPGTLPAVWEAVRGNCGANEGGVVGVEGLWAAGYLDTESARTFIRGSPLGMKL</sequence>
<reference evidence="2 3" key="1">
    <citation type="journal article" date="2024" name="IMA Fungus">
        <title>Apiospora arundinis, a panoply of carbohydrate-active enzymes and secondary metabolites.</title>
        <authorList>
            <person name="Sorensen T."/>
            <person name="Petersen C."/>
            <person name="Muurmann A.T."/>
            <person name="Christiansen J.V."/>
            <person name="Brundto M.L."/>
            <person name="Overgaard C.K."/>
            <person name="Boysen A.T."/>
            <person name="Wollenberg R.D."/>
            <person name="Larsen T.O."/>
            <person name="Sorensen J.L."/>
            <person name="Nielsen K.L."/>
            <person name="Sondergaard T.E."/>
        </authorList>
    </citation>
    <scope>NUCLEOTIDE SEQUENCE [LARGE SCALE GENOMIC DNA]</scope>
    <source>
        <strain evidence="2 3">AAU 773</strain>
    </source>
</reference>
<keyword evidence="1" id="KW-0732">Signal</keyword>
<accession>A0ABR2IHQ3</accession>
<evidence type="ECO:0000313" key="3">
    <source>
        <dbReference type="Proteomes" id="UP001390339"/>
    </source>
</evidence>
<evidence type="ECO:0000256" key="1">
    <source>
        <dbReference type="SAM" id="SignalP"/>
    </source>
</evidence>
<dbReference type="EMBL" id="JAPCWZ010000005">
    <property type="protein sequence ID" value="KAK8862857.1"/>
    <property type="molecule type" value="Genomic_DNA"/>
</dbReference>
<comment type="caution">
    <text evidence="2">The sequence shown here is derived from an EMBL/GenBank/DDBJ whole genome shotgun (WGS) entry which is preliminary data.</text>
</comment>
<gene>
    <name evidence="2" type="ORF">PGQ11_009092</name>
</gene>
<name>A0ABR2IHQ3_9PEZI</name>
<feature type="chain" id="PRO_5046223725" description="Ecp2 effector protein domain-containing protein" evidence="1">
    <location>
        <begin position="20"/>
        <end position="179"/>
    </location>
</feature>
<evidence type="ECO:0000313" key="2">
    <source>
        <dbReference type="EMBL" id="KAK8862857.1"/>
    </source>
</evidence>
<keyword evidence="3" id="KW-1185">Reference proteome</keyword>
<organism evidence="2 3">
    <name type="scientific">Apiospora arundinis</name>
    <dbReference type="NCBI Taxonomy" id="335852"/>
    <lineage>
        <taxon>Eukaryota</taxon>
        <taxon>Fungi</taxon>
        <taxon>Dikarya</taxon>
        <taxon>Ascomycota</taxon>
        <taxon>Pezizomycotina</taxon>
        <taxon>Sordariomycetes</taxon>
        <taxon>Xylariomycetidae</taxon>
        <taxon>Amphisphaeriales</taxon>
        <taxon>Apiosporaceae</taxon>
        <taxon>Apiospora</taxon>
    </lineage>
</organism>
<proteinExistence type="predicted"/>
<dbReference type="Proteomes" id="UP001390339">
    <property type="component" value="Unassembled WGS sequence"/>
</dbReference>
<feature type="signal peptide" evidence="1">
    <location>
        <begin position="1"/>
        <end position="19"/>
    </location>
</feature>
<protein>
    <recommendedName>
        <fullName evidence="4">Ecp2 effector protein domain-containing protein</fullName>
    </recommendedName>
</protein>